<feature type="transmembrane region" description="Helical" evidence="7">
    <location>
        <begin position="52"/>
        <end position="73"/>
    </location>
</feature>
<feature type="transmembrane region" description="Helical" evidence="7">
    <location>
        <begin position="230"/>
        <end position="247"/>
    </location>
</feature>
<feature type="transmembrane region" description="Helical" evidence="7">
    <location>
        <begin position="300"/>
        <end position="321"/>
    </location>
</feature>
<evidence type="ECO:0000313" key="10">
    <source>
        <dbReference type="Proteomes" id="UP000064939"/>
    </source>
</evidence>
<dbReference type="KEGG" id="aei:AOY20_11440"/>
<dbReference type="SUPFAM" id="SSF103473">
    <property type="entry name" value="MFS general substrate transporter"/>
    <property type="match status" value="1"/>
</dbReference>
<dbReference type="InterPro" id="IPR011701">
    <property type="entry name" value="MFS"/>
</dbReference>
<feature type="transmembrane region" description="Helical" evidence="7">
    <location>
        <begin position="357"/>
        <end position="376"/>
    </location>
</feature>
<name>A0A0N9VXN8_9GAMM</name>
<reference evidence="9 10" key="1">
    <citation type="journal article" date="2015" name="Int. J. Syst. Evol. Microbiol.">
        <title>Acinetobacter equi sp. nov. isolated from horse faeces.</title>
        <authorList>
            <person name="Poppel M.T."/>
            <person name="Skiebe E."/>
            <person name="Laue M."/>
            <person name="Bergmann H."/>
            <person name="Ebersberger I."/>
            <person name="Garn T."/>
            <person name="Fruth A."/>
            <person name="Baumgardt S."/>
            <person name="Busse H.J."/>
            <person name="Wilharm G."/>
        </authorList>
    </citation>
    <scope>NUCLEOTIDE SEQUENCE [LARGE SCALE GENOMIC DNA]</scope>
    <source>
        <strain evidence="9 10">114</strain>
    </source>
</reference>
<dbReference type="RefSeq" id="WP_054581981.1">
    <property type="nucleotide sequence ID" value="NZ_CP012808.1"/>
</dbReference>
<feature type="transmembrane region" description="Helical" evidence="7">
    <location>
        <begin position="80"/>
        <end position="99"/>
    </location>
</feature>
<accession>A0A0N9VXN8</accession>
<feature type="transmembrane region" description="Helical" evidence="7">
    <location>
        <begin position="14"/>
        <end position="40"/>
    </location>
</feature>
<dbReference type="EMBL" id="CP012808">
    <property type="protein sequence ID" value="ALH96097.1"/>
    <property type="molecule type" value="Genomic_DNA"/>
</dbReference>
<dbReference type="Pfam" id="PF07690">
    <property type="entry name" value="MFS_1"/>
    <property type="match status" value="2"/>
</dbReference>
<evidence type="ECO:0000256" key="5">
    <source>
        <dbReference type="ARBA" id="ARBA00022989"/>
    </source>
</evidence>
<evidence type="ECO:0000256" key="7">
    <source>
        <dbReference type="SAM" id="Phobius"/>
    </source>
</evidence>
<proteinExistence type="predicted"/>
<keyword evidence="2" id="KW-0813">Transport</keyword>
<protein>
    <submittedName>
        <fullName evidence="9">EmrB/QacA subfamily drug resistance transporter</fullName>
    </submittedName>
</protein>
<evidence type="ECO:0000256" key="2">
    <source>
        <dbReference type="ARBA" id="ARBA00022448"/>
    </source>
</evidence>
<dbReference type="PRINTS" id="PR01036">
    <property type="entry name" value="TCRTETB"/>
</dbReference>
<dbReference type="Gene3D" id="1.20.1720.10">
    <property type="entry name" value="Multidrug resistance protein D"/>
    <property type="match status" value="1"/>
</dbReference>
<dbReference type="CDD" id="cd17503">
    <property type="entry name" value="MFS_LmrB_MDR_like"/>
    <property type="match status" value="1"/>
</dbReference>
<dbReference type="PANTHER" id="PTHR42718">
    <property type="entry name" value="MAJOR FACILITATOR SUPERFAMILY MULTIDRUG TRANSPORTER MFSC"/>
    <property type="match status" value="1"/>
</dbReference>
<dbReference type="PANTHER" id="PTHR42718:SF46">
    <property type="entry name" value="BLR6921 PROTEIN"/>
    <property type="match status" value="1"/>
</dbReference>
<keyword evidence="6 7" id="KW-0472">Membrane</keyword>
<evidence type="ECO:0000256" key="3">
    <source>
        <dbReference type="ARBA" id="ARBA00022475"/>
    </source>
</evidence>
<organism evidence="9 10">
    <name type="scientific">Acinetobacter equi</name>
    <dbReference type="NCBI Taxonomy" id="1324350"/>
    <lineage>
        <taxon>Bacteria</taxon>
        <taxon>Pseudomonadati</taxon>
        <taxon>Pseudomonadota</taxon>
        <taxon>Gammaproteobacteria</taxon>
        <taxon>Moraxellales</taxon>
        <taxon>Moraxellaceae</taxon>
        <taxon>Acinetobacter</taxon>
    </lineage>
</organism>
<dbReference type="GO" id="GO:0022857">
    <property type="term" value="F:transmembrane transporter activity"/>
    <property type="evidence" value="ECO:0007669"/>
    <property type="project" value="InterPro"/>
</dbReference>
<evidence type="ECO:0000313" key="9">
    <source>
        <dbReference type="EMBL" id="ALH96097.1"/>
    </source>
</evidence>
<keyword evidence="5 7" id="KW-1133">Transmembrane helix</keyword>
<keyword evidence="4 7" id="KW-0812">Transmembrane</keyword>
<dbReference type="AlphaFoldDB" id="A0A0N9VXN8"/>
<gene>
    <name evidence="9" type="ORF">AOY20_11440</name>
</gene>
<feature type="transmembrane region" description="Helical" evidence="7">
    <location>
        <begin position="333"/>
        <end position="351"/>
    </location>
</feature>
<comment type="subcellular location">
    <subcellularLocation>
        <location evidence="1">Cell membrane</location>
        <topology evidence="1">Multi-pass membrane protein</topology>
    </subcellularLocation>
</comment>
<dbReference type="PROSITE" id="PS50850">
    <property type="entry name" value="MFS"/>
    <property type="match status" value="1"/>
</dbReference>
<dbReference type="NCBIfam" id="NF007799">
    <property type="entry name" value="PRK10504.1"/>
    <property type="match status" value="1"/>
</dbReference>
<dbReference type="Proteomes" id="UP000064939">
    <property type="component" value="Chromosome"/>
</dbReference>
<dbReference type="InterPro" id="IPR020846">
    <property type="entry name" value="MFS_dom"/>
</dbReference>
<feature type="transmembrane region" description="Helical" evidence="7">
    <location>
        <begin position="397"/>
        <end position="420"/>
    </location>
</feature>
<dbReference type="InterPro" id="IPR036259">
    <property type="entry name" value="MFS_trans_sf"/>
</dbReference>
<feature type="domain" description="Major facilitator superfamily (MFS) profile" evidence="8">
    <location>
        <begin position="14"/>
        <end position="458"/>
    </location>
</feature>
<keyword evidence="3" id="KW-1003">Cell membrane</keyword>
<evidence type="ECO:0000256" key="1">
    <source>
        <dbReference type="ARBA" id="ARBA00004651"/>
    </source>
</evidence>
<sequence length="458" mass="50043">MEEHSKLQPEFRGLVLLASVGFFMQALDTTIIFTALPAIAHSLNENPLDIHGVVIGYILAVAAGIPISGWLADKYGLKKVYFLSILIFTLASLGCGLSQTLDQLIFFRILQGLGGALLMPVARLALLKVIPKGQFISAISTMNISGLIGPLIGPALGGWLLKAATWHWIFWVNIPIGLIGMIFTLKVMPNVIEKNVNRFDLSGFLLIACAMIGIVLGIEQITNVSHSINMIVFCLGVACIAIALYIFHANANPDALFRAHLFRNRTFTIGILGNLFARLGGNSLPFLLPLMLQVAFKIEPYIAGLMMTPLVLGSLFSKSIIRPIMQRLGYRRFLIINSLLVGLCIVSFTFTHLDTPIWFKAIHFFVFGVLNSLQFVAMNALTLSELSVEESSPGNSFLSMIMMLSMSIGIAMSGTILNLFTDHYGVGNTVHAFHSTLVCMGVINIITALIFSKLKKKV</sequence>
<feature type="transmembrane region" description="Helical" evidence="7">
    <location>
        <begin position="199"/>
        <end position="218"/>
    </location>
</feature>
<dbReference type="STRING" id="1324350.AOY20_11440"/>
<keyword evidence="10" id="KW-1185">Reference proteome</keyword>
<dbReference type="OrthoDB" id="9812221at2"/>
<dbReference type="Gene3D" id="1.20.1250.20">
    <property type="entry name" value="MFS general substrate transporter like domains"/>
    <property type="match status" value="1"/>
</dbReference>
<evidence type="ECO:0000256" key="6">
    <source>
        <dbReference type="ARBA" id="ARBA00023136"/>
    </source>
</evidence>
<evidence type="ECO:0000259" key="8">
    <source>
        <dbReference type="PROSITE" id="PS50850"/>
    </source>
</evidence>
<feature type="transmembrane region" description="Helical" evidence="7">
    <location>
        <begin position="432"/>
        <end position="451"/>
    </location>
</feature>
<feature type="transmembrane region" description="Helical" evidence="7">
    <location>
        <begin position="105"/>
        <end position="126"/>
    </location>
</feature>
<dbReference type="GO" id="GO:0005886">
    <property type="term" value="C:plasma membrane"/>
    <property type="evidence" value="ECO:0007669"/>
    <property type="project" value="UniProtKB-SubCell"/>
</dbReference>
<feature type="transmembrane region" description="Helical" evidence="7">
    <location>
        <begin position="267"/>
        <end position="288"/>
    </location>
</feature>
<feature type="transmembrane region" description="Helical" evidence="7">
    <location>
        <begin position="166"/>
        <end position="187"/>
    </location>
</feature>
<evidence type="ECO:0000256" key="4">
    <source>
        <dbReference type="ARBA" id="ARBA00022692"/>
    </source>
</evidence>
<feature type="transmembrane region" description="Helical" evidence="7">
    <location>
        <begin position="138"/>
        <end position="160"/>
    </location>
</feature>